<evidence type="ECO:0000256" key="2">
    <source>
        <dbReference type="ARBA" id="ARBA00009712"/>
    </source>
</evidence>
<dbReference type="InterPro" id="IPR019774">
    <property type="entry name" value="Aromatic-AA_hydroxylase_C"/>
</dbReference>
<dbReference type="PANTHER" id="PTHR11473:SF24">
    <property type="entry name" value="PHENYLALANINE-4-HYDROXYLASE"/>
    <property type="match status" value="1"/>
</dbReference>
<keyword evidence="6" id="KW-0503">Monooxygenase</keyword>
<dbReference type="GO" id="GO:0005506">
    <property type="term" value="F:iron ion binding"/>
    <property type="evidence" value="ECO:0007669"/>
    <property type="project" value="InterPro"/>
</dbReference>
<comment type="cofactor">
    <cofactor evidence="1 7">
        <name>Fe(2+)</name>
        <dbReference type="ChEBI" id="CHEBI:29033"/>
    </cofactor>
</comment>
<feature type="binding site" evidence="7">
    <location>
        <position position="150"/>
    </location>
    <ligand>
        <name>Fe cation</name>
        <dbReference type="ChEBI" id="CHEBI:24875"/>
    </ligand>
</feature>
<dbReference type="Pfam" id="PF00351">
    <property type="entry name" value="Biopterin_H"/>
    <property type="match status" value="1"/>
</dbReference>
<accession>A0A8T0C6N5</accession>
<dbReference type="InterPro" id="IPR018301">
    <property type="entry name" value="ArAA_hydroxylase_Fe/CU_BS"/>
</dbReference>
<evidence type="ECO:0000313" key="10">
    <source>
        <dbReference type="Proteomes" id="UP000016480"/>
    </source>
</evidence>
<evidence type="ECO:0000256" key="5">
    <source>
        <dbReference type="ARBA" id="ARBA00023004"/>
    </source>
</evidence>
<evidence type="ECO:0000256" key="3">
    <source>
        <dbReference type="ARBA" id="ARBA00022723"/>
    </source>
</evidence>
<dbReference type="Proteomes" id="UP000016480">
    <property type="component" value="Unassembled WGS sequence"/>
</dbReference>
<dbReference type="SUPFAM" id="SSF56534">
    <property type="entry name" value="Aromatic aminoacid monoxygenases, catalytic and oligomerization domains"/>
    <property type="match status" value="1"/>
</dbReference>
<dbReference type="AlphaFoldDB" id="A0A8T0C6N5"/>
<gene>
    <name evidence="9" type="ORF">PRUB_a0806</name>
</gene>
<dbReference type="PROSITE" id="PS00367">
    <property type="entry name" value="BH4_AAA_HYDROXYL_1"/>
    <property type="match status" value="1"/>
</dbReference>
<keyword evidence="4" id="KW-0560">Oxidoreductase</keyword>
<organism evidence="9 10">
    <name type="scientific">Pseudoalteromonas rubra</name>
    <dbReference type="NCBI Taxonomy" id="43658"/>
    <lineage>
        <taxon>Bacteria</taxon>
        <taxon>Pseudomonadati</taxon>
        <taxon>Pseudomonadota</taxon>
        <taxon>Gammaproteobacteria</taxon>
        <taxon>Alteromonadales</taxon>
        <taxon>Pseudoalteromonadaceae</taxon>
        <taxon>Pseudoalteromonas</taxon>
    </lineage>
</organism>
<sequence length="243" mass="28112">MIVYDEQSNEKWHRLFHDCKDSGPTICNEHWEGIELLNMPTSQLPGLETLNVQLRQVSNWEGFFSEGLIEYHPFYQAMSKRQFPVGNFLRDDLSFTPYPDYFHDVFGHLPMLTCTIFSTYCQEMGKLAIQYEHNPEIARLINRFSWFTTEVGVVRQNGNRAYGGALISSSKELTHMSTTPGVVKAFKFEDVVKSKIDDKTLQEVFYAVESFDHLMDEFLRFKSHITSKLILKNLAASSTDEVL</sequence>
<keyword evidence="5 7" id="KW-0408">Iron</keyword>
<evidence type="ECO:0000256" key="7">
    <source>
        <dbReference type="PIRSR" id="PIRSR601273-2"/>
    </source>
</evidence>
<dbReference type="Gene3D" id="1.10.800.10">
    <property type="entry name" value="Aromatic amino acid hydroxylase"/>
    <property type="match status" value="1"/>
</dbReference>
<comment type="similarity">
    <text evidence="2">Belongs to the biopterin-dependent aromatic amino acid hydroxylase family.</text>
</comment>
<keyword evidence="3 7" id="KW-0479">Metal-binding</keyword>
<dbReference type="PROSITE" id="PS51410">
    <property type="entry name" value="BH4_AAA_HYDROXYL_2"/>
    <property type="match status" value="1"/>
</dbReference>
<evidence type="ECO:0000256" key="6">
    <source>
        <dbReference type="ARBA" id="ARBA00023033"/>
    </source>
</evidence>
<reference evidence="9 10" key="1">
    <citation type="journal article" date="2012" name="J. Bacteriol.">
        <title>Genome sequence of the cycloprodigiosin-producing bacterial strain Pseudoalteromonas rubra ATCC 29570(T).</title>
        <authorList>
            <person name="Xie B.B."/>
            <person name="Shu Y.L."/>
            <person name="Qin Q.L."/>
            <person name="Rong J.C."/>
            <person name="Zhang X.Y."/>
            <person name="Chen X.L."/>
            <person name="Zhou B.C."/>
            <person name="Zhang Y.Z."/>
        </authorList>
    </citation>
    <scope>NUCLEOTIDE SEQUENCE [LARGE SCALE GENOMIC DNA]</scope>
    <source>
        <strain evidence="9 10">DSM 6842</strain>
    </source>
</reference>
<dbReference type="GO" id="GO:0004505">
    <property type="term" value="F:phenylalanine 4-monooxygenase activity"/>
    <property type="evidence" value="ECO:0007669"/>
    <property type="project" value="UniProtKB-ARBA"/>
</dbReference>
<dbReference type="InterPro" id="IPR001273">
    <property type="entry name" value="ArAA_hydroxylase"/>
</dbReference>
<comment type="caution">
    <text evidence="9">The sequence shown here is derived from an EMBL/GenBank/DDBJ whole genome shotgun (WGS) entry which is preliminary data.</text>
</comment>
<feature type="binding site" evidence="7">
    <location>
        <position position="103"/>
    </location>
    <ligand>
        <name>Fe cation</name>
        <dbReference type="ChEBI" id="CHEBI:24875"/>
    </ligand>
</feature>
<dbReference type="EMBL" id="AHCD03000035">
    <property type="protein sequence ID" value="KAF7786290.1"/>
    <property type="molecule type" value="Genomic_DNA"/>
</dbReference>
<evidence type="ECO:0000256" key="1">
    <source>
        <dbReference type="ARBA" id="ARBA00001954"/>
    </source>
</evidence>
<evidence type="ECO:0000313" key="9">
    <source>
        <dbReference type="EMBL" id="KAF7786290.1"/>
    </source>
</evidence>
<evidence type="ECO:0000259" key="8">
    <source>
        <dbReference type="PROSITE" id="PS51410"/>
    </source>
</evidence>
<feature type="domain" description="Biopterin-dependent aromatic amino acid hydroxylase family profile" evidence="8">
    <location>
        <begin position="1"/>
        <end position="243"/>
    </location>
</feature>
<proteinExistence type="inferred from homology"/>
<protein>
    <recommendedName>
        <fullName evidence="8">Biopterin-dependent aromatic amino acid hydroxylase family profile domain-containing protein</fullName>
    </recommendedName>
</protein>
<dbReference type="PANTHER" id="PTHR11473">
    <property type="entry name" value="AROMATIC AMINO ACID HYDROXYLASE"/>
    <property type="match status" value="1"/>
</dbReference>
<name>A0A8T0C6N5_9GAMM</name>
<evidence type="ECO:0000256" key="4">
    <source>
        <dbReference type="ARBA" id="ARBA00023002"/>
    </source>
</evidence>
<dbReference type="InterPro" id="IPR036951">
    <property type="entry name" value="ArAA_hydroxylase_sf"/>
</dbReference>
<dbReference type="InterPro" id="IPR036329">
    <property type="entry name" value="Aro-AA_hydroxylase_C_sf"/>
</dbReference>
<feature type="binding site" evidence="7">
    <location>
        <position position="108"/>
    </location>
    <ligand>
        <name>Fe cation</name>
        <dbReference type="ChEBI" id="CHEBI:24875"/>
    </ligand>
</feature>